<evidence type="ECO:0008006" key="8">
    <source>
        <dbReference type="Google" id="ProtNLM"/>
    </source>
</evidence>
<evidence type="ECO:0000256" key="5">
    <source>
        <dbReference type="SAM" id="Phobius"/>
    </source>
</evidence>
<evidence type="ECO:0000256" key="3">
    <source>
        <dbReference type="ARBA" id="ARBA00022989"/>
    </source>
</evidence>
<proteinExistence type="predicted"/>
<dbReference type="SUPFAM" id="SSF81324">
    <property type="entry name" value="Voltage-gated potassium channels"/>
    <property type="match status" value="1"/>
</dbReference>
<feature type="transmembrane region" description="Helical" evidence="5">
    <location>
        <begin position="26"/>
        <end position="44"/>
    </location>
</feature>
<evidence type="ECO:0000313" key="6">
    <source>
        <dbReference type="EMBL" id="MFC0389732.1"/>
    </source>
</evidence>
<evidence type="ECO:0000256" key="1">
    <source>
        <dbReference type="ARBA" id="ARBA00004141"/>
    </source>
</evidence>
<dbReference type="InterPro" id="IPR027359">
    <property type="entry name" value="Volt_channel_dom_sf"/>
</dbReference>
<keyword evidence="3 5" id="KW-1133">Transmembrane helix</keyword>
<feature type="non-terminal residue" evidence="6">
    <location>
        <position position="123"/>
    </location>
</feature>
<organism evidence="6 7">
    <name type="scientific">Muricoccus vinaceus</name>
    <dbReference type="NCBI Taxonomy" id="424704"/>
    <lineage>
        <taxon>Bacteria</taxon>
        <taxon>Pseudomonadati</taxon>
        <taxon>Pseudomonadota</taxon>
        <taxon>Alphaproteobacteria</taxon>
        <taxon>Acetobacterales</taxon>
        <taxon>Roseomonadaceae</taxon>
        <taxon>Muricoccus</taxon>
    </lineage>
</organism>
<keyword evidence="2 5" id="KW-0812">Transmembrane</keyword>
<feature type="transmembrane region" description="Helical" evidence="5">
    <location>
        <begin position="82"/>
        <end position="101"/>
    </location>
</feature>
<dbReference type="EMBL" id="JBHLVZ010000138">
    <property type="protein sequence ID" value="MFC0389732.1"/>
    <property type="molecule type" value="Genomic_DNA"/>
</dbReference>
<dbReference type="RefSeq" id="WP_377057280.1">
    <property type="nucleotide sequence ID" value="NZ_JBHLVZ010000138.1"/>
</dbReference>
<feature type="transmembrane region" description="Helical" evidence="5">
    <location>
        <begin position="56"/>
        <end position="76"/>
    </location>
</feature>
<sequence>MASLPDPSLPEDTQERLTTLGELEDWLRTPMLALSGAWLALVVLELAWGESQLLETIGLAIWAVFLVEFLLRLALAPDKARFLRANWLSAIALVAPAFRLLRGFRVLRLARAARGLRLVRVVG</sequence>
<comment type="caution">
    <text evidence="6">The sequence shown here is derived from an EMBL/GenBank/DDBJ whole genome shotgun (WGS) entry which is preliminary data.</text>
</comment>
<comment type="subcellular location">
    <subcellularLocation>
        <location evidence="1">Membrane</location>
        <topology evidence="1">Multi-pass membrane protein</topology>
    </subcellularLocation>
</comment>
<evidence type="ECO:0000313" key="7">
    <source>
        <dbReference type="Proteomes" id="UP001589789"/>
    </source>
</evidence>
<keyword evidence="7" id="KW-1185">Reference proteome</keyword>
<accession>A0ABV6J1P3</accession>
<reference evidence="6 7" key="1">
    <citation type="submission" date="2024-09" db="EMBL/GenBank/DDBJ databases">
        <authorList>
            <person name="Sun Q."/>
            <person name="Mori K."/>
        </authorList>
    </citation>
    <scope>NUCLEOTIDE SEQUENCE [LARGE SCALE GENOMIC DNA]</scope>
    <source>
        <strain evidence="6 7">CCM 7468</strain>
    </source>
</reference>
<dbReference type="Gene3D" id="1.20.120.350">
    <property type="entry name" value="Voltage-gated potassium channels. Chain C"/>
    <property type="match status" value="1"/>
</dbReference>
<name>A0ABV6J1P3_9PROT</name>
<evidence type="ECO:0000256" key="4">
    <source>
        <dbReference type="ARBA" id="ARBA00023136"/>
    </source>
</evidence>
<dbReference type="Proteomes" id="UP001589789">
    <property type="component" value="Unassembled WGS sequence"/>
</dbReference>
<keyword evidence="4 5" id="KW-0472">Membrane</keyword>
<evidence type="ECO:0000256" key="2">
    <source>
        <dbReference type="ARBA" id="ARBA00022692"/>
    </source>
</evidence>
<protein>
    <recommendedName>
        <fullName evidence="8">Ion transporter</fullName>
    </recommendedName>
</protein>
<gene>
    <name evidence="6" type="ORF">ACFFIC_29970</name>
</gene>